<reference evidence="2 3" key="1">
    <citation type="submission" date="2016-06" db="EMBL/GenBank/DDBJ databases">
        <title>Comparative genomics of the ectomycorrhizal sister species Rhizopogon vinicolor and Rhizopogon vesiculosus (Basidiomycota: Boletales) reveals a divergence of the mating type B locus.</title>
        <authorList>
            <consortium name="DOE Joint Genome Institute"/>
            <person name="Mujic A.B."/>
            <person name="Kuo A."/>
            <person name="Tritt A."/>
            <person name="Lipzen A."/>
            <person name="Chen C."/>
            <person name="Johnson J."/>
            <person name="Sharma A."/>
            <person name="Barry K."/>
            <person name="Grigoriev I.V."/>
            <person name="Spatafora J.W."/>
        </authorList>
    </citation>
    <scope>NUCLEOTIDE SEQUENCE [LARGE SCALE GENOMIC DNA]</scope>
    <source>
        <strain evidence="2 3">AM-OR11-026</strain>
    </source>
</reference>
<dbReference type="AlphaFoldDB" id="A0A1B7N1C9"/>
<accession>A0A1B7N1C9</accession>
<evidence type="ECO:0000313" key="2">
    <source>
        <dbReference type="EMBL" id="OAX38668.1"/>
    </source>
</evidence>
<organism evidence="2 3">
    <name type="scientific">Rhizopogon vinicolor AM-OR11-026</name>
    <dbReference type="NCBI Taxonomy" id="1314800"/>
    <lineage>
        <taxon>Eukaryota</taxon>
        <taxon>Fungi</taxon>
        <taxon>Dikarya</taxon>
        <taxon>Basidiomycota</taxon>
        <taxon>Agaricomycotina</taxon>
        <taxon>Agaricomycetes</taxon>
        <taxon>Agaricomycetidae</taxon>
        <taxon>Boletales</taxon>
        <taxon>Suillineae</taxon>
        <taxon>Rhizopogonaceae</taxon>
        <taxon>Rhizopogon</taxon>
    </lineage>
</organism>
<keyword evidence="3" id="KW-1185">Reference proteome</keyword>
<dbReference type="EMBL" id="KV448283">
    <property type="protein sequence ID" value="OAX38668.1"/>
    <property type="molecule type" value="Genomic_DNA"/>
</dbReference>
<gene>
    <name evidence="2" type="ORF">K503DRAFT_145188</name>
</gene>
<name>A0A1B7N1C9_9AGAM</name>
<proteinExistence type="predicted"/>
<protein>
    <submittedName>
        <fullName evidence="2">Uncharacterized protein</fullName>
    </submittedName>
</protein>
<evidence type="ECO:0000256" key="1">
    <source>
        <dbReference type="SAM" id="MobiDB-lite"/>
    </source>
</evidence>
<evidence type="ECO:0000313" key="3">
    <source>
        <dbReference type="Proteomes" id="UP000092154"/>
    </source>
</evidence>
<dbReference type="Proteomes" id="UP000092154">
    <property type="component" value="Unassembled WGS sequence"/>
</dbReference>
<feature type="region of interest" description="Disordered" evidence="1">
    <location>
        <begin position="1"/>
        <end position="22"/>
    </location>
</feature>
<dbReference type="InParanoid" id="A0A1B7N1C9"/>
<sequence>MEEKEREPKERNRRRRVPHDAAGTTAGLTFCVGTGESVFFADKHEGKTESII</sequence>
<feature type="compositionally biased region" description="Basic and acidic residues" evidence="1">
    <location>
        <begin position="1"/>
        <end position="10"/>
    </location>
</feature>